<organism evidence="1 2">
    <name type="scientific">Parnassius apollo</name>
    <name type="common">Apollo butterfly</name>
    <name type="synonym">Papilio apollo</name>
    <dbReference type="NCBI Taxonomy" id="110799"/>
    <lineage>
        <taxon>Eukaryota</taxon>
        <taxon>Metazoa</taxon>
        <taxon>Ecdysozoa</taxon>
        <taxon>Arthropoda</taxon>
        <taxon>Hexapoda</taxon>
        <taxon>Insecta</taxon>
        <taxon>Pterygota</taxon>
        <taxon>Neoptera</taxon>
        <taxon>Endopterygota</taxon>
        <taxon>Lepidoptera</taxon>
        <taxon>Glossata</taxon>
        <taxon>Ditrysia</taxon>
        <taxon>Papilionoidea</taxon>
        <taxon>Papilionidae</taxon>
        <taxon>Parnassiinae</taxon>
        <taxon>Parnassini</taxon>
        <taxon>Parnassius</taxon>
        <taxon>Parnassius</taxon>
    </lineage>
</organism>
<protein>
    <submittedName>
        <fullName evidence="1">(apollo) hypothetical protein</fullName>
    </submittedName>
</protein>
<dbReference type="CDD" id="cd23992">
    <property type="entry name" value="PBP_GOBP"/>
    <property type="match status" value="1"/>
</dbReference>
<reference evidence="1" key="1">
    <citation type="submission" date="2021-04" db="EMBL/GenBank/DDBJ databases">
        <authorList>
            <person name="Tunstrom K."/>
        </authorList>
    </citation>
    <scope>NUCLEOTIDE SEQUENCE</scope>
</reference>
<sequence length="133" mass="15112">MALTQHEAEVKDVFLLKLIECNAENPVNVDEINMLKNHTIPESKTAKCLLACVFKKTSWMDEKGLFVMENAVKLTEEKHPKNSPALENSKKLFELCTKVNEEIFNDGEEDCERAAKLARCLIENATKLGFQLK</sequence>
<dbReference type="EMBL" id="CAJQZP010000929">
    <property type="protein sequence ID" value="CAG4996555.1"/>
    <property type="molecule type" value="Genomic_DNA"/>
</dbReference>
<dbReference type="GO" id="GO:0005549">
    <property type="term" value="F:odorant binding"/>
    <property type="evidence" value="ECO:0007669"/>
    <property type="project" value="InterPro"/>
</dbReference>
<keyword evidence="2" id="KW-1185">Reference proteome</keyword>
<gene>
    <name evidence="1" type="ORF">PAPOLLO_LOCUS13019</name>
</gene>
<accession>A0A8S3X1P7</accession>
<dbReference type="OrthoDB" id="6618046at2759"/>
<name>A0A8S3X1P7_PARAO</name>
<dbReference type="Pfam" id="PF01395">
    <property type="entry name" value="PBP_GOBP"/>
    <property type="match status" value="1"/>
</dbReference>
<dbReference type="AlphaFoldDB" id="A0A8S3X1P7"/>
<comment type="caution">
    <text evidence="1">The sequence shown here is derived from an EMBL/GenBank/DDBJ whole genome shotgun (WGS) entry which is preliminary data.</text>
</comment>
<proteinExistence type="predicted"/>
<evidence type="ECO:0000313" key="1">
    <source>
        <dbReference type="EMBL" id="CAG4996555.1"/>
    </source>
</evidence>
<dbReference type="InterPro" id="IPR006170">
    <property type="entry name" value="PBP/GOBP"/>
</dbReference>
<dbReference type="Proteomes" id="UP000691718">
    <property type="component" value="Unassembled WGS sequence"/>
</dbReference>
<dbReference type="SMART" id="SM00708">
    <property type="entry name" value="PhBP"/>
    <property type="match status" value="1"/>
</dbReference>
<evidence type="ECO:0000313" key="2">
    <source>
        <dbReference type="Proteomes" id="UP000691718"/>
    </source>
</evidence>